<feature type="region of interest" description="Disordered" evidence="1">
    <location>
        <begin position="17"/>
        <end position="143"/>
    </location>
</feature>
<dbReference type="Proteomes" id="UP000030763">
    <property type="component" value="Unassembled WGS sequence"/>
</dbReference>
<gene>
    <name evidence="2" type="ORF">EMWEY_00042960</name>
</gene>
<sequence>MTGEGQGAAYTPQQLYRQSAAAAAVPQQLPLTPPPPAAAPATAAAAHTPQPAHPQNASGPFVQQQLPVASGSSCNSYSSCNSSSDSSSNYSSSNYSSSDMRGMQAAATQPIDPSIIHAAHIPPLPPAPPPPPPGRPGSAAAAAATAAPPAAAAAPPAAAAAAAANAVETDMDLIISLISAKETEKAADLLLEKLQSSNLPPRVYLQLRTLRFFCLLRLSRGIGDATHTVRQVDRVLRLPFEGLGGSMVPFSLHVLLAVAPHLWGNSLDSLSALSLLLQRCKQQMQSAAAAAAATAATAAAAAAAADEQNCQRLWKARLIKTAFLLAVVLTAANYPEMGCTDCAEQYFTYADCSGVSDSCIRNTNHGLLLMFTRRIGAAADAFEAAVHASGAPLGVAVSGDGGGPLKTEEDPWGTACEMCCPPAHAVCCNNGAVAKFYGKRLEDATADLEGFIQGNPVCWSVCCMREEFDDFV</sequence>
<keyword evidence="3" id="KW-1185">Reference proteome</keyword>
<dbReference type="AlphaFoldDB" id="U6M0J0"/>
<evidence type="ECO:0000256" key="1">
    <source>
        <dbReference type="SAM" id="MobiDB-lite"/>
    </source>
</evidence>
<evidence type="ECO:0000313" key="2">
    <source>
        <dbReference type="EMBL" id="CDJ57742.1"/>
    </source>
</evidence>
<accession>U6M0J0</accession>
<dbReference type="PANTHER" id="PTHR21581">
    <property type="entry name" value="D-ALANYL-D-ALANINE CARBOXYPEPTIDASE"/>
    <property type="match status" value="1"/>
</dbReference>
<protein>
    <submittedName>
        <fullName evidence="2">Uncharacterized protein</fullName>
    </submittedName>
</protein>
<feature type="compositionally biased region" description="Low complexity" evidence="1">
    <location>
        <begin position="20"/>
        <end position="30"/>
    </location>
</feature>
<feature type="compositionally biased region" description="Polar residues" evidence="1">
    <location>
        <begin position="56"/>
        <end position="71"/>
    </location>
</feature>
<organism evidence="2 3">
    <name type="scientific">Eimeria maxima</name>
    <name type="common">Coccidian parasite</name>
    <dbReference type="NCBI Taxonomy" id="5804"/>
    <lineage>
        <taxon>Eukaryota</taxon>
        <taxon>Sar</taxon>
        <taxon>Alveolata</taxon>
        <taxon>Apicomplexa</taxon>
        <taxon>Conoidasida</taxon>
        <taxon>Coccidia</taxon>
        <taxon>Eucoccidiorida</taxon>
        <taxon>Eimeriorina</taxon>
        <taxon>Eimeriidae</taxon>
        <taxon>Eimeria</taxon>
    </lineage>
</organism>
<evidence type="ECO:0000313" key="3">
    <source>
        <dbReference type="Proteomes" id="UP000030763"/>
    </source>
</evidence>
<dbReference type="OrthoDB" id="428342at2759"/>
<dbReference type="EMBL" id="HG719371">
    <property type="protein sequence ID" value="CDJ57742.1"/>
    <property type="molecule type" value="Genomic_DNA"/>
</dbReference>
<name>U6M0J0_EIMMA</name>
<dbReference type="OMA" id="FFGYVEC"/>
<reference evidence="2" key="2">
    <citation type="submission" date="2013-10" db="EMBL/GenBank/DDBJ databases">
        <authorList>
            <person name="Aslett M."/>
        </authorList>
    </citation>
    <scope>NUCLEOTIDE SEQUENCE [LARGE SCALE GENOMIC DNA]</scope>
    <source>
        <strain evidence="2">Weybridge</strain>
    </source>
</reference>
<dbReference type="GeneID" id="25338282"/>
<dbReference type="VEuPathDB" id="ToxoDB:EMWEY_00042960"/>
<feature type="compositionally biased region" description="Low complexity" evidence="1">
    <location>
        <begin position="39"/>
        <end position="55"/>
    </location>
</feature>
<reference evidence="2" key="1">
    <citation type="submission" date="2013-10" db="EMBL/GenBank/DDBJ databases">
        <title>Genomic analysis of the causative agents of coccidiosis in chickens.</title>
        <authorList>
            <person name="Reid A.J."/>
            <person name="Blake D."/>
            <person name="Billington K."/>
            <person name="Browne H."/>
            <person name="Dunn M."/>
            <person name="Hung S."/>
            <person name="Kawahara F."/>
            <person name="Miranda-Saavedra D."/>
            <person name="Mourier T."/>
            <person name="Nagra H."/>
            <person name="Otto T.D."/>
            <person name="Rawlings N."/>
            <person name="Sanchez A."/>
            <person name="Sanders M."/>
            <person name="Subramaniam C."/>
            <person name="Tay Y."/>
            <person name="Dear P."/>
            <person name="Doerig C."/>
            <person name="Gruber A."/>
            <person name="Parkinson J."/>
            <person name="Shirley M."/>
            <person name="Wan K.L."/>
            <person name="Berriman M."/>
            <person name="Tomley F."/>
            <person name="Pain A."/>
        </authorList>
    </citation>
    <scope>NUCLEOTIDE SEQUENCE [LARGE SCALE GENOMIC DNA]</scope>
    <source>
        <strain evidence="2">Weybridge</strain>
    </source>
</reference>
<dbReference type="PANTHER" id="PTHR21581:SF6">
    <property type="entry name" value="TRAFFICKING PROTEIN PARTICLE COMPLEX SUBUNIT 12"/>
    <property type="match status" value="1"/>
</dbReference>
<proteinExistence type="predicted"/>
<dbReference type="RefSeq" id="XP_013334390.1">
    <property type="nucleotide sequence ID" value="XM_013478936.1"/>
</dbReference>
<feature type="compositionally biased region" description="Pro residues" evidence="1">
    <location>
        <begin position="122"/>
        <end position="135"/>
    </location>
</feature>
<feature type="compositionally biased region" description="Low complexity" evidence="1">
    <location>
        <begin position="72"/>
        <end position="99"/>
    </location>
</feature>